<keyword evidence="10 12" id="KW-0630">Potassium</keyword>
<organism evidence="14 15">
    <name type="scientific">Brachionus calyciflorus</name>
    <dbReference type="NCBI Taxonomy" id="104777"/>
    <lineage>
        <taxon>Eukaryota</taxon>
        <taxon>Metazoa</taxon>
        <taxon>Spiralia</taxon>
        <taxon>Gnathifera</taxon>
        <taxon>Rotifera</taxon>
        <taxon>Eurotatoria</taxon>
        <taxon>Monogononta</taxon>
        <taxon>Pseudotrocha</taxon>
        <taxon>Ploima</taxon>
        <taxon>Brachionidae</taxon>
        <taxon>Brachionus</taxon>
    </lineage>
</organism>
<evidence type="ECO:0000256" key="6">
    <source>
        <dbReference type="ARBA" id="ARBA00022741"/>
    </source>
</evidence>
<dbReference type="InterPro" id="IPR002139">
    <property type="entry name" value="Ribo/fructo_kinase"/>
</dbReference>
<feature type="domain" description="Carbohydrate kinase PfkB" evidence="13">
    <location>
        <begin position="7"/>
        <end position="301"/>
    </location>
</feature>
<dbReference type="PANTHER" id="PTHR10584:SF166">
    <property type="entry name" value="RIBOKINASE"/>
    <property type="match status" value="1"/>
</dbReference>
<gene>
    <name evidence="14" type="ORF">OXX778_LOCUS14398</name>
</gene>
<dbReference type="InterPro" id="IPR011611">
    <property type="entry name" value="PfkB_dom"/>
</dbReference>
<comment type="pathway">
    <text evidence="12">Carbohydrate metabolism; D-ribose degradation; D-ribose 5-phosphate from beta-D-ribopyranose: step 2/2.</text>
</comment>
<protein>
    <recommendedName>
        <fullName evidence="3 12">Ribokinase</fullName>
        <shortName evidence="12">RK</shortName>
        <ecNumber evidence="2 12">2.7.1.15</ecNumber>
    </recommendedName>
</protein>
<evidence type="ECO:0000313" key="15">
    <source>
        <dbReference type="Proteomes" id="UP000663879"/>
    </source>
</evidence>
<comment type="similarity">
    <text evidence="1">Belongs to the carbohydrate kinase pfkB family.</text>
</comment>
<dbReference type="InterPro" id="IPR029056">
    <property type="entry name" value="Ribokinase-like"/>
</dbReference>
<dbReference type="Pfam" id="PF00294">
    <property type="entry name" value="PfkB"/>
    <property type="match status" value="1"/>
</dbReference>
<feature type="binding site" evidence="12">
    <location>
        <position position="189"/>
    </location>
    <ligand>
        <name>ATP</name>
        <dbReference type="ChEBI" id="CHEBI:30616"/>
    </ligand>
</feature>
<feature type="binding site" evidence="12">
    <location>
        <position position="293"/>
    </location>
    <ligand>
        <name>K(+)</name>
        <dbReference type="ChEBI" id="CHEBI:29103"/>
    </ligand>
</feature>
<comment type="similarity">
    <text evidence="12">Belongs to the carbohydrate kinase PfkB family. Ribokinase subfamily.</text>
</comment>
<feature type="active site" description="Proton acceptor" evidence="12">
    <location>
        <position position="261"/>
    </location>
</feature>
<dbReference type="CDD" id="cd01174">
    <property type="entry name" value="ribokinase"/>
    <property type="match status" value="1"/>
</dbReference>
<feature type="binding site" evidence="12">
    <location>
        <position position="255"/>
    </location>
    <ligand>
        <name>K(+)</name>
        <dbReference type="ChEBI" id="CHEBI:29103"/>
    </ligand>
</feature>
<feature type="binding site" evidence="12">
    <location>
        <position position="257"/>
    </location>
    <ligand>
        <name>K(+)</name>
        <dbReference type="ChEBI" id="CHEBI:29103"/>
    </ligand>
</feature>
<evidence type="ECO:0000256" key="8">
    <source>
        <dbReference type="ARBA" id="ARBA00022840"/>
    </source>
</evidence>
<dbReference type="AlphaFoldDB" id="A0A814E1F0"/>
<keyword evidence="8 12" id="KW-0067">ATP-binding</keyword>
<keyword evidence="9 12" id="KW-0460">Magnesium</keyword>
<feature type="binding site" evidence="12">
    <location>
        <position position="299"/>
    </location>
    <ligand>
        <name>K(+)</name>
        <dbReference type="ChEBI" id="CHEBI:29103"/>
    </ligand>
</feature>
<dbReference type="EMBL" id="CAJNOC010002960">
    <property type="protein sequence ID" value="CAF0960043.1"/>
    <property type="molecule type" value="Genomic_DNA"/>
</dbReference>
<keyword evidence="15" id="KW-1185">Reference proteome</keyword>
<comment type="function">
    <text evidence="12">Catalyzes the phosphorylation of ribose at O-5 in a reaction requiring ATP and magnesium. The resulting D-ribose-5-phosphate can then be used either for sythesis of nucleotides, histidine, and tryptophan, or as a component of the pentose phosphate pathway.</text>
</comment>
<evidence type="ECO:0000259" key="13">
    <source>
        <dbReference type="Pfam" id="PF00294"/>
    </source>
</evidence>
<comment type="subunit">
    <text evidence="12">Homodimer.</text>
</comment>
<feature type="binding site" evidence="12">
    <location>
        <begin position="15"/>
        <end position="17"/>
    </location>
    <ligand>
        <name>substrate</name>
    </ligand>
</feature>
<sequence length="312" mass="33946">MSEKEFDVVSVGDCVIDCLFYVDRMPKMAETMTANSFEALPGGKGANVCIAGARLGSKNAFICKLGQDLFGQNFINILNKENLNIDHVTFTDKQPTSVASIMVDPVGNNSIAVNFGATLELSEKDIENAEELIKKCKVLITSMVVKEKTALNSLKIAKKHNLITVFNFAPAIQDLDVEFNKYVDVLVVNEVEAEVFTGSSVKSVEDAEKACRIVLEREGFEIGVVVTLGEKGCVFGNKKNGEIKYYPAIKVNVVDSTGAGDAFCGALAHFISKCDIYKAINLASSYASQTVTRKGTQSSYPYINDLPDSFRV</sequence>
<keyword evidence="6 12" id="KW-0547">Nucleotide-binding</keyword>
<evidence type="ECO:0000256" key="4">
    <source>
        <dbReference type="ARBA" id="ARBA00022679"/>
    </source>
</evidence>
<proteinExistence type="inferred from homology"/>
<dbReference type="OrthoDB" id="415590at2759"/>
<evidence type="ECO:0000256" key="10">
    <source>
        <dbReference type="ARBA" id="ARBA00022958"/>
    </source>
</evidence>
<name>A0A814E1F0_9BILA</name>
<dbReference type="GO" id="GO:0004747">
    <property type="term" value="F:ribokinase activity"/>
    <property type="evidence" value="ECO:0007669"/>
    <property type="project" value="UniProtKB-UniRule"/>
</dbReference>
<evidence type="ECO:0000256" key="12">
    <source>
        <dbReference type="HAMAP-Rule" id="MF_03215"/>
    </source>
</evidence>
<dbReference type="GO" id="GO:0019303">
    <property type="term" value="P:D-ribose catabolic process"/>
    <property type="evidence" value="ECO:0007669"/>
    <property type="project" value="UniProtKB-UniRule"/>
</dbReference>
<dbReference type="Gene3D" id="3.40.1190.20">
    <property type="match status" value="1"/>
</dbReference>
<evidence type="ECO:0000256" key="7">
    <source>
        <dbReference type="ARBA" id="ARBA00022777"/>
    </source>
</evidence>
<evidence type="ECO:0000256" key="3">
    <source>
        <dbReference type="ARBA" id="ARBA00016943"/>
    </source>
</evidence>
<keyword evidence="7 12" id="KW-0418">Kinase</keyword>
<dbReference type="InterPro" id="IPR002173">
    <property type="entry name" value="Carboh/pur_kinase_PfkB_CS"/>
</dbReference>
<keyword evidence="4 12" id="KW-0808">Transferase</keyword>
<feature type="binding site" evidence="12">
    <location>
        <begin position="43"/>
        <end position="47"/>
    </location>
    <ligand>
        <name>substrate</name>
    </ligand>
</feature>
<dbReference type="PROSITE" id="PS00584">
    <property type="entry name" value="PFKB_KINASES_2"/>
    <property type="match status" value="1"/>
</dbReference>
<evidence type="ECO:0000313" key="14">
    <source>
        <dbReference type="EMBL" id="CAF0960043.1"/>
    </source>
</evidence>
<dbReference type="SUPFAM" id="SSF53613">
    <property type="entry name" value="Ribokinase-like"/>
    <property type="match status" value="1"/>
</dbReference>
<comment type="cofactor">
    <cofactor evidence="12">
        <name>Mg(2+)</name>
        <dbReference type="ChEBI" id="CHEBI:18420"/>
    </cofactor>
    <text evidence="12">Requires a divalent cation, most likely magnesium in vivo, as an electrophilic catalyst to aid phosphoryl group transfer. It is the chelate of the metal and the nucleotide that is the actual substrate.</text>
</comment>
<feature type="binding site" evidence="12">
    <location>
        <position position="295"/>
    </location>
    <ligand>
        <name>K(+)</name>
        <dbReference type="ChEBI" id="CHEBI:29103"/>
    </ligand>
</feature>
<dbReference type="EC" id="2.7.1.15" evidence="2 12"/>
<comment type="subcellular location">
    <subcellularLocation>
        <location evidence="12">Cytoplasm</location>
    </subcellularLocation>
    <subcellularLocation>
        <location evidence="12">Nucleus</location>
    </subcellularLocation>
</comment>
<evidence type="ECO:0000256" key="9">
    <source>
        <dbReference type="ARBA" id="ARBA00022842"/>
    </source>
</evidence>
<comment type="caution">
    <text evidence="12">Lacks conserved residue(s) required for the propagation of feature annotation.</text>
</comment>
<evidence type="ECO:0000256" key="11">
    <source>
        <dbReference type="ARBA" id="ARBA00023277"/>
    </source>
</evidence>
<comment type="caution">
    <text evidence="14">The sequence shown here is derived from an EMBL/GenBank/DDBJ whole genome shotgun (WGS) entry which is preliminary data.</text>
</comment>
<dbReference type="GO" id="GO:0046872">
    <property type="term" value="F:metal ion binding"/>
    <property type="evidence" value="ECO:0007669"/>
    <property type="project" value="UniProtKB-KW"/>
</dbReference>
<comment type="catalytic activity">
    <reaction evidence="12">
        <text>D-ribose + ATP = D-ribose 5-phosphate + ADP + H(+)</text>
        <dbReference type="Rhea" id="RHEA:13697"/>
        <dbReference type="ChEBI" id="CHEBI:15378"/>
        <dbReference type="ChEBI" id="CHEBI:30616"/>
        <dbReference type="ChEBI" id="CHEBI:47013"/>
        <dbReference type="ChEBI" id="CHEBI:78346"/>
        <dbReference type="ChEBI" id="CHEBI:456216"/>
        <dbReference type="EC" id="2.7.1.15"/>
    </reaction>
</comment>
<feature type="binding site" evidence="12">
    <location>
        <position position="261"/>
    </location>
    <ligand>
        <name>substrate</name>
    </ligand>
</feature>
<dbReference type="InterPro" id="IPR011877">
    <property type="entry name" value="Ribokinase"/>
</dbReference>
<dbReference type="GO" id="GO:0005634">
    <property type="term" value="C:nucleus"/>
    <property type="evidence" value="ECO:0007669"/>
    <property type="project" value="UniProtKB-SubCell"/>
</dbReference>
<dbReference type="GO" id="GO:0005524">
    <property type="term" value="F:ATP binding"/>
    <property type="evidence" value="ECO:0007669"/>
    <property type="project" value="UniProtKB-UniRule"/>
</dbReference>
<feature type="binding site" evidence="12">
    <location>
        <begin position="260"/>
        <end position="261"/>
    </location>
    <ligand>
        <name>ATP</name>
        <dbReference type="ChEBI" id="CHEBI:30616"/>
    </ligand>
</feature>
<evidence type="ECO:0000256" key="2">
    <source>
        <dbReference type="ARBA" id="ARBA00012035"/>
    </source>
</evidence>
<dbReference type="UniPathway" id="UPA00916">
    <property type="reaction ID" value="UER00889"/>
</dbReference>
<feature type="binding site" evidence="12">
    <location>
        <position position="290"/>
    </location>
    <ligand>
        <name>K(+)</name>
        <dbReference type="ChEBI" id="CHEBI:29103"/>
    </ligand>
</feature>
<dbReference type="HAMAP" id="MF_01987">
    <property type="entry name" value="Ribokinase"/>
    <property type="match status" value="1"/>
</dbReference>
<dbReference type="PRINTS" id="PR00990">
    <property type="entry name" value="RIBOKINASE"/>
</dbReference>
<dbReference type="GO" id="GO:0005829">
    <property type="term" value="C:cytosol"/>
    <property type="evidence" value="ECO:0007669"/>
    <property type="project" value="TreeGrafter"/>
</dbReference>
<accession>A0A814E1F0</accession>
<keyword evidence="5 12" id="KW-0479">Metal-binding</keyword>
<keyword evidence="12" id="KW-0539">Nucleus</keyword>
<keyword evidence="12" id="KW-0963">Cytoplasm</keyword>
<reference evidence="14" key="1">
    <citation type="submission" date="2021-02" db="EMBL/GenBank/DDBJ databases">
        <authorList>
            <person name="Nowell W R."/>
        </authorList>
    </citation>
    <scope>NUCLEOTIDE SEQUENCE</scope>
    <source>
        <strain evidence="14">Ploen Becks lab</strain>
    </source>
</reference>
<dbReference type="PANTHER" id="PTHR10584">
    <property type="entry name" value="SUGAR KINASE"/>
    <property type="match status" value="1"/>
</dbReference>
<evidence type="ECO:0000256" key="5">
    <source>
        <dbReference type="ARBA" id="ARBA00022723"/>
    </source>
</evidence>
<keyword evidence="11 12" id="KW-0119">Carbohydrate metabolism</keyword>
<comment type="activity regulation">
    <text evidence="12">Activated by a monovalent cation that binds near, but not in, the active site. The most likely occupant of the site in vivo is potassium. Ion binding induces a conformational change that may alter substrate affinity.</text>
</comment>
<evidence type="ECO:0000256" key="1">
    <source>
        <dbReference type="ARBA" id="ARBA00005380"/>
    </source>
</evidence>
<feature type="binding site" evidence="12">
    <location>
        <begin position="227"/>
        <end position="232"/>
    </location>
    <ligand>
        <name>ATP</name>
        <dbReference type="ChEBI" id="CHEBI:30616"/>
    </ligand>
</feature>
<dbReference type="Proteomes" id="UP000663879">
    <property type="component" value="Unassembled WGS sequence"/>
</dbReference>